<evidence type="ECO:0000313" key="2">
    <source>
        <dbReference type="EMBL" id="OUR97835.1"/>
    </source>
</evidence>
<dbReference type="EMBL" id="MAAO01000005">
    <property type="protein sequence ID" value="OUR97835.1"/>
    <property type="molecule type" value="Genomic_DNA"/>
</dbReference>
<accession>A0A1Y5FG59</accession>
<comment type="caution">
    <text evidence="2">The sequence shown here is derived from an EMBL/GenBank/DDBJ whole genome shotgun (WGS) entry which is preliminary data.</text>
</comment>
<dbReference type="InterPro" id="IPR032577">
    <property type="entry name" value="DUF4920"/>
</dbReference>
<evidence type="ECO:0000256" key="1">
    <source>
        <dbReference type="SAM" id="SignalP"/>
    </source>
</evidence>
<feature type="signal peptide" evidence="1">
    <location>
        <begin position="1"/>
        <end position="15"/>
    </location>
</feature>
<proteinExistence type="predicted"/>
<organism evidence="2 3">
    <name type="scientific">Halobacteriovorax marinus</name>
    <dbReference type="NCBI Taxonomy" id="97084"/>
    <lineage>
        <taxon>Bacteria</taxon>
        <taxon>Pseudomonadati</taxon>
        <taxon>Bdellovibrionota</taxon>
        <taxon>Bacteriovoracia</taxon>
        <taxon>Bacteriovoracales</taxon>
        <taxon>Halobacteriovoraceae</taxon>
        <taxon>Halobacteriovorax</taxon>
    </lineage>
</organism>
<reference evidence="3" key="1">
    <citation type="journal article" date="2017" name="Proc. Natl. Acad. Sci. U.S.A.">
        <title>Simulation of Deepwater Horizon oil plume reveals substrate specialization within a complex community of hydrocarbon-degraders.</title>
        <authorList>
            <person name="Hu P."/>
            <person name="Dubinsky E.A."/>
            <person name="Probst A.J."/>
            <person name="Wang J."/>
            <person name="Sieber C.M.K."/>
            <person name="Tom L.M."/>
            <person name="Gardinali P."/>
            <person name="Banfield J.F."/>
            <person name="Atlas R.M."/>
            <person name="Andersen G.L."/>
        </authorList>
    </citation>
    <scope>NUCLEOTIDE SEQUENCE [LARGE SCALE GENOMIC DNA]</scope>
</reference>
<protein>
    <recommendedName>
        <fullName evidence="4">DUF4920 domain-containing protein</fullName>
    </recommendedName>
</protein>
<gene>
    <name evidence="2" type="ORF">A9Q84_06450</name>
</gene>
<evidence type="ECO:0008006" key="4">
    <source>
        <dbReference type="Google" id="ProtNLM"/>
    </source>
</evidence>
<sequence>MKFLVLFLLTFNVMANTQYGTAITLKKTISLSQAIKSNSKEEVLIEAKVGSVCKTKGCWMSLEDKSADYRVTFKDYKFFVPFSLVGKNVLVQGKIIKKKMSLAETKHYIEDAGGDPSKVTEGKTEYRLVASGVKVLK</sequence>
<name>A0A1Y5FG59_9BACT</name>
<dbReference type="Proteomes" id="UP000196531">
    <property type="component" value="Unassembled WGS sequence"/>
</dbReference>
<dbReference type="AlphaFoldDB" id="A0A1Y5FG59"/>
<keyword evidence="1" id="KW-0732">Signal</keyword>
<evidence type="ECO:0000313" key="3">
    <source>
        <dbReference type="Proteomes" id="UP000196531"/>
    </source>
</evidence>
<dbReference type="Pfam" id="PF16267">
    <property type="entry name" value="DUF4920"/>
    <property type="match status" value="1"/>
</dbReference>
<feature type="chain" id="PRO_5012779976" description="DUF4920 domain-containing protein" evidence="1">
    <location>
        <begin position="16"/>
        <end position="137"/>
    </location>
</feature>